<dbReference type="Proteomes" id="UP000784294">
    <property type="component" value="Unassembled WGS sequence"/>
</dbReference>
<proteinExistence type="predicted"/>
<feature type="region of interest" description="Disordered" evidence="1">
    <location>
        <begin position="51"/>
        <end position="101"/>
    </location>
</feature>
<reference evidence="2" key="1">
    <citation type="submission" date="2018-11" db="EMBL/GenBank/DDBJ databases">
        <authorList>
            <consortium name="Pathogen Informatics"/>
        </authorList>
    </citation>
    <scope>NUCLEOTIDE SEQUENCE</scope>
</reference>
<name>A0A3S5CJY6_9PLAT</name>
<dbReference type="EMBL" id="CAAALY010021416">
    <property type="protein sequence ID" value="VEL14510.1"/>
    <property type="molecule type" value="Genomic_DNA"/>
</dbReference>
<organism evidence="2 3">
    <name type="scientific">Protopolystoma xenopodis</name>
    <dbReference type="NCBI Taxonomy" id="117903"/>
    <lineage>
        <taxon>Eukaryota</taxon>
        <taxon>Metazoa</taxon>
        <taxon>Spiralia</taxon>
        <taxon>Lophotrochozoa</taxon>
        <taxon>Platyhelminthes</taxon>
        <taxon>Monogenea</taxon>
        <taxon>Polyopisthocotylea</taxon>
        <taxon>Polystomatidea</taxon>
        <taxon>Polystomatidae</taxon>
        <taxon>Protopolystoma</taxon>
    </lineage>
</organism>
<evidence type="ECO:0000313" key="2">
    <source>
        <dbReference type="EMBL" id="VEL14510.1"/>
    </source>
</evidence>
<protein>
    <submittedName>
        <fullName evidence="2">Uncharacterized protein</fullName>
    </submittedName>
</protein>
<accession>A0A3S5CJY6</accession>
<comment type="caution">
    <text evidence="2">The sequence shown here is derived from an EMBL/GenBank/DDBJ whole genome shotgun (WGS) entry which is preliminary data.</text>
</comment>
<dbReference type="AlphaFoldDB" id="A0A3S5CJY6"/>
<keyword evidence="3" id="KW-1185">Reference proteome</keyword>
<evidence type="ECO:0000256" key="1">
    <source>
        <dbReference type="SAM" id="MobiDB-lite"/>
    </source>
</evidence>
<sequence length="220" mass="25158">MYPDKPSPPVREAEIATPYGEKHIVSPPILILPSVIPTALVVSRFDRRVQDSHPLKAAETRTREERSTNGLDDRQFERSSLRERNKSTVRDGDPNDEPDRPISDGNIFLYCILKDATRLPRLQKVTANSAPPCQVWLFSLIQERDQERLARNVGTHDEGMTGRFMNQTHVGVLQYSLRSRRQPSEMPTVEQRLAKMNLGALIQRRKKFPLYPNRCANVSS</sequence>
<evidence type="ECO:0000313" key="3">
    <source>
        <dbReference type="Proteomes" id="UP000784294"/>
    </source>
</evidence>
<gene>
    <name evidence="2" type="ORF">PXEA_LOCUS7950</name>
</gene>